<evidence type="ECO:0000256" key="3">
    <source>
        <dbReference type="ARBA" id="ARBA00023163"/>
    </source>
</evidence>
<reference evidence="6" key="2">
    <citation type="submission" date="2017-05" db="EMBL/GenBank/DDBJ databases">
        <authorList>
            <consortium name="The Broad Institute Genomics Platform"/>
            <consortium name="The Broad Institute Genomic Center for Infectious Diseases"/>
            <person name="Earl A."/>
            <person name="Manson A."/>
            <person name="Schwartman J."/>
            <person name="Gilmore M."/>
            <person name="Abouelleil A."/>
            <person name="Cao P."/>
            <person name="Chapman S."/>
            <person name="Cusick C."/>
            <person name="Shea T."/>
            <person name="Young S."/>
            <person name="Neafsey D."/>
            <person name="Nusbaum C."/>
            <person name="Birren B."/>
        </authorList>
    </citation>
    <scope>NUCLEOTIDE SEQUENCE</scope>
    <source>
        <strain evidence="6">9D6_DIV0238</strain>
    </source>
</reference>
<name>A0A200J9P6_9ENTE</name>
<keyword evidence="3" id="KW-0804">Transcription</keyword>
<reference evidence="5" key="1">
    <citation type="submission" date="2017-05" db="EMBL/GenBank/DDBJ databases">
        <title>The Genome Sequence of Enterococcus sp. 9D6_DIV0238.</title>
        <authorList>
            <consortium name="The Broad Institute Genomics Platform"/>
            <consortium name="The Broad Institute Genomic Center for Infectious Diseases"/>
            <person name="Earl A."/>
            <person name="Manson A."/>
            <person name="Schwartman J."/>
            <person name="Gilmore M."/>
            <person name="Abouelleil A."/>
            <person name="Cao P."/>
            <person name="Chapman S."/>
            <person name="Cusick C."/>
            <person name="Shea T."/>
            <person name="Young S."/>
            <person name="Neafsey D."/>
            <person name="Nusbaum C."/>
            <person name="Birren B."/>
        </authorList>
    </citation>
    <scope>NUCLEOTIDE SEQUENCE [LARGE SCALE GENOMIC DNA]</scope>
    <source>
        <strain evidence="5">9D6_DIV0238</strain>
    </source>
</reference>
<dbReference type="InterPro" id="IPR050313">
    <property type="entry name" value="Carb_Metab_HTH_regulators"/>
</dbReference>
<keyword evidence="1" id="KW-0805">Transcription regulation</keyword>
<dbReference type="EMBL" id="NIBQ01000002">
    <property type="protein sequence ID" value="OUZ33400.1"/>
    <property type="molecule type" value="Genomic_DNA"/>
</dbReference>
<dbReference type="PRINTS" id="PR00037">
    <property type="entry name" value="HTHLACR"/>
</dbReference>
<gene>
    <name evidence="6" type="ORF">A5889_000966</name>
    <name evidence="5" type="ORF">A5889_002113</name>
</gene>
<dbReference type="GO" id="GO:0003700">
    <property type="term" value="F:DNA-binding transcription factor activity"/>
    <property type="evidence" value="ECO:0007669"/>
    <property type="project" value="InterPro"/>
</dbReference>
<protein>
    <recommendedName>
        <fullName evidence="4">HTH deoR-type domain-containing protein</fullName>
    </recommendedName>
</protein>
<dbReference type="PANTHER" id="PTHR30363">
    <property type="entry name" value="HTH-TYPE TRANSCRIPTIONAL REGULATOR SRLR-RELATED"/>
    <property type="match status" value="1"/>
</dbReference>
<dbReference type="InterPro" id="IPR037171">
    <property type="entry name" value="NagB/RpiA_transferase-like"/>
</dbReference>
<organism evidence="5">
    <name type="scientific">Candidatus Enterococcus dunnyi</name>
    <dbReference type="NCBI Taxonomy" id="1834192"/>
    <lineage>
        <taxon>Bacteria</taxon>
        <taxon>Bacillati</taxon>
        <taxon>Bacillota</taxon>
        <taxon>Bacilli</taxon>
        <taxon>Lactobacillales</taxon>
        <taxon>Enterococcaceae</taxon>
        <taxon>Enterococcus</taxon>
    </lineage>
</organism>
<evidence type="ECO:0000313" key="5">
    <source>
        <dbReference type="EMBL" id="OUZ33400.1"/>
    </source>
</evidence>
<dbReference type="InterPro" id="IPR036390">
    <property type="entry name" value="WH_DNA-bd_sf"/>
</dbReference>
<dbReference type="AlphaFoldDB" id="A0A200J9P6"/>
<dbReference type="SMART" id="SM01134">
    <property type="entry name" value="DeoRC"/>
    <property type="match status" value="1"/>
</dbReference>
<keyword evidence="7" id="KW-1185">Reference proteome</keyword>
<dbReference type="InterPro" id="IPR018356">
    <property type="entry name" value="Tscrpt_reg_HTH_DeoR_CS"/>
</dbReference>
<dbReference type="EMBL" id="CP147246">
    <property type="protein sequence ID" value="WYJ93468.1"/>
    <property type="molecule type" value="Genomic_DNA"/>
</dbReference>
<dbReference type="Gene3D" id="1.10.10.10">
    <property type="entry name" value="Winged helix-like DNA-binding domain superfamily/Winged helix DNA-binding domain"/>
    <property type="match status" value="1"/>
</dbReference>
<feature type="domain" description="HTH deoR-type" evidence="4">
    <location>
        <begin position="8"/>
        <end position="63"/>
    </location>
</feature>
<dbReference type="PANTHER" id="PTHR30363:SF44">
    <property type="entry name" value="AGA OPERON TRANSCRIPTIONAL REPRESSOR-RELATED"/>
    <property type="match status" value="1"/>
</dbReference>
<dbReference type="PROSITE" id="PS51000">
    <property type="entry name" value="HTH_DEOR_2"/>
    <property type="match status" value="1"/>
</dbReference>
<reference evidence="6" key="3">
    <citation type="submission" date="2024-03" db="EMBL/GenBank/DDBJ databases">
        <title>The Genome Sequence of Enterococcus sp. DIV0238c.</title>
        <authorList>
            <consortium name="The Broad Institute Genomics Platform"/>
            <consortium name="The Broad Institute Microbial Omics Core"/>
            <consortium name="The Broad Institute Genomic Center for Infectious Diseases"/>
            <person name="Earl A."/>
            <person name="Manson A."/>
            <person name="Gilmore M."/>
            <person name="Schwartman J."/>
            <person name="Shea T."/>
            <person name="Abouelleil A."/>
            <person name="Cao P."/>
            <person name="Chapman S."/>
            <person name="Cusick C."/>
            <person name="Young S."/>
            <person name="Neafsey D."/>
            <person name="Nusbaum C."/>
            <person name="Birren B."/>
        </authorList>
    </citation>
    <scope>NUCLEOTIDE SEQUENCE</scope>
    <source>
        <strain evidence="6">9D6_DIV0238</strain>
    </source>
</reference>
<accession>A0A200J9P6</accession>
<dbReference type="Gene3D" id="3.40.50.1360">
    <property type="match status" value="1"/>
</dbReference>
<dbReference type="SUPFAM" id="SSF100950">
    <property type="entry name" value="NagB/RpiA/CoA transferase-like"/>
    <property type="match status" value="1"/>
</dbReference>
<dbReference type="InterPro" id="IPR014036">
    <property type="entry name" value="DeoR-like_C"/>
</dbReference>
<evidence type="ECO:0000313" key="7">
    <source>
        <dbReference type="Proteomes" id="UP000196151"/>
    </source>
</evidence>
<dbReference type="GO" id="GO:0003677">
    <property type="term" value="F:DNA binding"/>
    <property type="evidence" value="ECO:0007669"/>
    <property type="project" value="UniProtKB-KW"/>
</dbReference>
<dbReference type="Pfam" id="PF08220">
    <property type="entry name" value="HTH_DeoR"/>
    <property type="match status" value="1"/>
</dbReference>
<dbReference type="PROSITE" id="PS00894">
    <property type="entry name" value="HTH_DEOR_1"/>
    <property type="match status" value="1"/>
</dbReference>
<evidence type="ECO:0000256" key="1">
    <source>
        <dbReference type="ARBA" id="ARBA00023015"/>
    </source>
</evidence>
<dbReference type="OrthoDB" id="9797223at2"/>
<dbReference type="RefSeq" id="WP_087641194.1">
    <property type="nucleotide sequence ID" value="NZ_CP147246.1"/>
</dbReference>
<proteinExistence type="predicted"/>
<dbReference type="SMART" id="SM00420">
    <property type="entry name" value="HTH_DEOR"/>
    <property type="match status" value="1"/>
</dbReference>
<dbReference type="InterPro" id="IPR001034">
    <property type="entry name" value="DeoR_HTH"/>
</dbReference>
<dbReference type="InterPro" id="IPR036388">
    <property type="entry name" value="WH-like_DNA-bd_sf"/>
</dbReference>
<evidence type="ECO:0000256" key="2">
    <source>
        <dbReference type="ARBA" id="ARBA00023125"/>
    </source>
</evidence>
<sequence>MKSSHTMIKERRDALLDLLHKHTSLQVKEISQSLDVSEITVRRDLTALEKMGLVKRAHGKAEIVNKIGTEDHNEEIEILKNAIAKKAAEFVAEGNTLFINTGSTALSSLKHLEDKRVTIVSNNVKVANLDHNPNSTVILSGGEIRFPKEALVGDIAIESFSKMSSDISIIGCSGLSIENGITTPVLHEAKINSLIIERTNGLVIVVADYRKIGVSSNFTSGHIKDINYLITDTFASPAVIREIEKQGVQVIQVEV</sequence>
<keyword evidence="2" id="KW-0238">DNA-binding</keyword>
<dbReference type="Proteomes" id="UP000196151">
    <property type="component" value="Chromosome"/>
</dbReference>
<dbReference type="Pfam" id="PF00455">
    <property type="entry name" value="DeoRC"/>
    <property type="match status" value="1"/>
</dbReference>
<evidence type="ECO:0000259" key="4">
    <source>
        <dbReference type="PROSITE" id="PS51000"/>
    </source>
</evidence>
<dbReference type="SUPFAM" id="SSF46785">
    <property type="entry name" value="Winged helix' DNA-binding domain"/>
    <property type="match status" value="1"/>
</dbReference>
<evidence type="ECO:0000313" key="6">
    <source>
        <dbReference type="EMBL" id="WYJ93468.1"/>
    </source>
</evidence>